<evidence type="ECO:0000313" key="3">
    <source>
        <dbReference type="EMBL" id="VFK31716.1"/>
    </source>
</evidence>
<name>A0A450XR27_9GAMM</name>
<dbReference type="NCBIfam" id="TIGR02574">
    <property type="entry name" value="stabl_TIGR02574"/>
    <property type="match status" value="1"/>
</dbReference>
<gene>
    <name evidence="2" type="ORF">BECKLPF1236A_GA0070988_101317</name>
    <name evidence="3" type="ORF">BECKLPF1236C_GA0070990_101476</name>
</gene>
<dbReference type="EMBL" id="CAADFP010000147">
    <property type="protein sequence ID" value="VFK31716.1"/>
    <property type="molecule type" value="Genomic_DNA"/>
</dbReference>
<dbReference type="AlphaFoldDB" id="A0A450XR27"/>
<dbReference type="Pfam" id="PF09720">
    <property type="entry name" value="Unstab_antitox"/>
    <property type="match status" value="1"/>
</dbReference>
<protein>
    <submittedName>
        <fullName evidence="3">Putative addiction module component, TIGR02574 family</fullName>
    </submittedName>
</protein>
<organism evidence="3">
    <name type="scientific">Candidatus Kentrum sp. LPFa</name>
    <dbReference type="NCBI Taxonomy" id="2126335"/>
    <lineage>
        <taxon>Bacteria</taxon>
        <taxon>Pseudomonadati</taxon>
        <taxon>Pseudomonadota</taxon>
        <taxon>Gammaproteobacteria</taxon>
        <taxon>Candidatus Kentrum</taxon>
    </lineage>
</organism>
<proteinExistence type="predicted"/>
<reference evidence="3" key="1">
    <citation type="submission" date="2019-02" db="EMBL/GenBank/DDBJ databases">
        <authorList>
            <person name="Gruber-Vodicka R. H."/>
            <person name="Seah K. B. B."/>
        </authorList>
    </citation>
    <scope>NUCLEOTIDE SEQUENCE</scope>
    <source>
        <strain evidence="2">BECK_S312</strain>
        <strain evidence="3">BECK_S426</strain>
    </source>
</reference>
<dbReference type="InterPro" id="IPR013406">
    <property type="entry name" value="CHP02574_addiction_mod"/>
</dbReference>
<evidence type="ECO:0000313" key="2">
    <source>
        <dbReference type="EMBL" id="VFK15724.1"/>
    </source>
</evidence>
<evidence type="ECO:0000256" key="1">
    <source>
        <dbReference type="SAM" id="MobiDB-lite"/>
    </source>
</evidence>
<feature type="region of interest" description="Disordered" evidence="1">
    <location>
        <begin position="1"/>
        <end position="30"/>
    </location>
</feature>
<sequence length="101" mass="11975">MVDARSDPPYDPRRQFGIHPKHEEKPMRPDDLLKEIDTLCLSDKLMLVADVWDSIARTNHAPPMSEWQKAELDRRYRDYRNGKSSLHDCKDVHGRLKNRYT</sequence>
<accession>A0A450XR27</accession>
<dbReference type="EMBL" id="CAADFM010000131">
    <property type="protein sequence ID" value="VFK15724.1"/>
    <property type="molecule type" value="Genomic_DNA"/>
</dbReference>